<gene>
    <name evidence="4" type="ORF">HJO_05240</name>
</gene>
<dbReference type="RefSeq" id="WP_035614712.1">
    <property type="nucleotide sequence ID" value="NZ_ARYK01000002.1"/>
</dbReference>
<evidence type="ECO:0000313" key="5">
    <source>
        <dbReference type="Proteomes" id="UP000025171"/>
    </source>
</evidence>
<feature type="domain" description="NAD-dependent epimerase/dehydratase" evidence="3">
    <location>
        <begin position="7"/>
        <end position="226"/>
    </location>
</feature>
<dbReference type="Gene3D" id="3.40.50.720">
    <property type="entry name" value="NAD(P)-binding Rossmann-like Domain"/>
    <property type="match status" value="1"/>
</dbReference>
<evidence type="ECO:0000313" key="4">
    <source>
        <dbReference type="EMBL" id="KCZ93233.1"/>
    </source>
</evidence>
<dbReference type="AlphaFoldDB" id="A0A059FS00"/>
<dbReference type="OrthoDB" id="5735947at2"/>
<proteinExistence type="inferred from homology"/>
<organism evidence="4 5">
    <name type="scientific">Hyphomonas johnsonii MHS-2</name>
    <dbReference type="NCBI Taxonomy" id="1280950"/>
    <lineage>
        <taxon>Bacteria</taxon>
        <taxon>Pseudomonadati</taxon>
        <taxon>Pseudomonadota</taxon>
        <taxon>Alphaproteobacteria</taxon>
        <taxon>Hyphomonadales</taxon>
        <taxon>Hyphomonadaceae</taxon>
        <taxon>Hyphomonas</taxon>
    </lineage>
</organism>
<evidence type="ECO:0000256" key="2">
    <source>
        <dbReference type="ARBA" id="ARBA00007637"/>
    </source>
</evidence>
<comment type="caution">
    <text evidence="4">The sequence shown here is derived from an EMBL/GenBank/DDBJ whole genome shotgun (WGS) entry which is preliminary data.</text>
</comment>
<sequence>MLKGKKILLTGLTGQVGGAFADQLAPHNTVWGLARYSSPGSRERAEQAGVKTVSGDFAKGELDEAPDDIDIVVHVAANTKPGSAENGMLQNAEGTGLLMQKYRHVNAFIFVSASGCYLDDPDPHHRYKETDDVGGTTPFAPNYGPTKLAAEGVVRTLSRINGTPTTIARLDVSYGGPYDDGGLPGHHLDSIIDGRPILLPKGRPCLHSPIHEDDMVRHLAVFARAARSPATLVNWGGPEGVLVEDWCRYIGELVGREPIFEYGQGKTLWGRITDPDYGSSLGMEWQVKWQEGMRRMVEARRPDALVS</sequence>
<dbReference type="PANTHER" id="PTHR43000">
    <property type="entry name" value="DTDP-D-GLUCOSE 4,6-DEHYDRATASE-RELATED"/>
    <property type="match status" value="1"/>
</dbReference>
<evidence type="ECO:0000259" key="3">
    <source>
        <dbReference type="Pfam" id="PF01370"/>
    </source>
</evidence>
<dbReference type="Pfam" id="PF01370">
    <property type="entry name" value="Epimerase"/>
    <property type="match status" value="1"/>
</dbReference>
<dbReference type="STRING" id="1280950.HJO_05240"/>
<dbReference type="Proteomes" id="UP000025171">
    <property type="component" value="Unassembled WGS sequence"/>
</dbReference>
<dbReference type="EMBL" id="ARYK01000002">
    <property type="protein sequence ID" value="KCZ93233.1"/>
    <property type="molecule type" value="Genomic_DNA"/>
</dbReference>
<comment type="pathway">
    <text evidence="1">Bacterial outer membrane biogenesis; LPS O-antigen biosynthesis.</text>
</comment>
<dbReference type="InterPro" id="IPR036291">
    <property type="entry name" value="NAD(P)-bd_dom_sf"/>
</dbReference>
<accession>A0A059FS00</accession>
<dbReference type="InterPro" id="IPR001509">
    <property type="entry name" value="Epimerase_deHydtase"/>
</dbReference>
<reference evidence="4 5" key="1">
    <citation type="journal article" date="2014" name="Antonie Van Leeuwenhoek">
        <title>Hyphomonas beringensis sp. nov. and Hyphomonas chukchiensis sp. nov., isolated from surface seawater of the Bering Sea and Chukchi Sea.</title>
        <authorList>
            <person name="Li C."/>
            <person name="Lai Q."/>
            <person name="Li G."/>
            <person name="Dong C."/>
            <person name="Wang J."/>
            <person name="Liao Y."/>
            <person name="Shao Z."/>
        </authorList>
    </citation>
    <scope>NUCLEOTIDE SEQUENCE [LARGE SCALE GENOMIC DNA]</scope>
    <source>
        <strain evidence="4 5">MHS-2</strain>
    </source>
</reference>
<dbReference type="PATRIC" id="fig|1280950.3.peg.1056"/>
<keyword evidence="5" id="KW-1185">Reference proteome</keyword>
<comment type="similarity">
    <text evidence="2">Belongs to the NAD(P)-dependent epimerase/dehydratase family.</text>
</comment>
<dbReference type="SUPFAM" id="SSF51735">
    <property type="entry name" value="NAD(P)-binding Rossmann-fold domains"/>
    <property type="match status" value="1"/>
</dbReference>
<evidence type="ECO:0000256" key="1">
    <source>
        <dbReference type="ARBA" id="ARBA00005125"/>
    </source>
</evidence>
<name>A0A059FS00_9PROT</name>
<protein>
    <submittedName>
        <fullName evidence="4">NAD dependent epimerase/dehydratase</fullName>
    </submittedName>
</protein>
<dbReference type="eggNOG" id="COG0451">
    <property type="taxonomic scope" value="Bacteria"/>
</dbReference>